<evidence type="ECO:0000313" key="8">
    <source>
        <dbReference type="EMBL" id="PKU93106.1"/>
    </source>
</evidence>
<feature type="signal peptide" evidence="6">
    <location>
        <begin position="1"/>
        <end position="33"/>
    </location>
</feature>
<evidence type="ECO:0000256" key="6">
    <source>
        <dbReference type="SAM" id="SignalP"/>
    </source>
</evidence>
<dbReference type="PANTHER" id="PTHR46652">
    <property type="entry name" value="LEUCINE-RICH REPEAT AND IQ DOMAIN-CONTAINING PROTEIN 1-RELATED"/>
    <property type="match status" value="1"/>
</dbReference>
<comment type="subcellular location">
    <subcellularLocation>
        <location evidence="1">Cell envelope</location>
    </subcellularLocation>
</comment>
<dbReference type="NCBIfam" id="TIGR02543">
    <property type="entry name" value="List_Bact_rpt"/>
    <property type="match status" value="2"/>
</dbReference>
<evidence type="ECO:0000256" key="2">
    <source>
        <dbReference type="ARBA" id="ARBA00009432"/>
    </source>
</evidence>
<dbReference type="Proteomes" id="UP000233727">
    <property type="component" value="Unassembled WGS sequence"/>
</dbReference>
<dbReference type="InterPro" id="IPR043708">
    <property type="entry name" value="DUF5648"/>
</dbReference>
<dbReference type="Pfam" id="PF09479">
    <property type="entry name" value="Flg_new"/>
    <property type="match status" value="3"/>
</dbReference>
<dbReference type="InterPro" id="IPR042229">
    <property type="entry name" value="Listeria/Bacterioides_rpt_sf"/>
</dbReference>
<dbReference type="RefSeq" id="WP_180334505.1">
    <property type="nucleotide sequence ID" value="NZ_PCGY01000004.1"/>
</dbReference>
<keyword evidence="4 6" id="KW-0732">Signal</keyword>
<evidence type="ECO:0000259" key="7">
    <source>
        <dbReference type="Pfam" id="PF18885"/>
    </source>
</evidence>
<sequence>MRRVKYSRIIVTVVIIFAMSVGAMIGLASIAQAADECTPGVSTIAECFSDQNLARGVAENLDVHVDDIVTAKQIQDTWRLDLESKGIKSLQGIQIMKNLSVVLLDKNPIVDVSPLGHLTQLGTLSLAETKVVDVSPLSVLRLSSLDMSDTPITDTTSVGILPWLIKVDLSGTQIRDVAPLLWSTNIVELDLSGTDVSDISPLSRSMSLSKLDLYGARVSDVSKLNDVPNLSELYLGAQRIRANYSTGNGTVSMPAVKNANGANVPPLSVHPKDYTYDAKQGTISWSENSGNTYEYAFSTVCNFTHVKNVRYSGIVSNQDAYSAVHKVTFDSTGGSPVPALTVRDGNQASRPGDPIRAGYEFAGWYRDDGVLFDFSTPIREDMPLHAQWYYNPDQYLVTFDSQGGSSVDSQLVAYHASVSRPKDPVRSGYSFIGWCTDQGKPFDFTSPIASNLTLQARWEPNTYVVTMDPNGGKVSAGSKSVIQGKSYGSLPTPNRVGYKFAGWYTAKTGGTRIEPSSVFAEGRKVTLFAHWSETSTSSKPTTPGKPASPTAASTVAMFRLYNKYTGEHFYTSSSVERDSLVKVGWRSEGTGWVAPVSGAPVYRLYNPYAPGGDHHYTMSTRERDALVKAGWRAEGVGWYSGGSVRVLREYNPYARTGTHNYTTDPREDTALVKAGWRAEGTGWYAVKAK</sequence>
<proteinExistence type="inferred from homology"/>
<reference evidence="8 9" key="1">
    <citation type="submission" date="2017-10" db="EMBL/GenBank/DDBJ databases">
        <title>Bifidobacterium genomics.</title>
        <authorList>
            <person name="Lugli G.A."/>
            <person name="Milani C."/>
            <person name="Mancabelli L."/>
        </authorList>
    </citation>
    <scope>NUCLEOTIDE SEQUENCE [LARGE SCALE GENOMIC DNA]</scope>
    <source>
        <strain evidence="8 9">1542B</strain>
    </source>
</reference>
<comment type="caution">
    <text evidence="8">The sequence shown here is derived from an EMBL/GenBank/DDBJ whole genome shotgun (WGS) entry which is preliminary data.</text>
</comment>
<dbReference type="InterPro" id="IPR014755">
    <property type="entry name" value="Cu-Rt/internalin_Ig-like"/>
</dbReference>
<comment type="similarity">
    <text evidence="2">Belongs to the internalin family.</text>
</comment>
<keyword evidence="5" id="KW-0677">Repeat</keyword>
<organism evidence="8 9">
    <name type="scientific">Bifidobacterium thermophilum</name>
    <dbReference type="NCBI Taxonomy" id="33905"/>
    <lineage>
        <taxon>Bacteria</taxon>
        <taxon>Bacillati</taxon>
        <taxon>Actinomycetota</taxon>
        <taxon>Actinomycetes</taxon>
        <taxon>Bifidobacteriales</taxon>
        <taxon>Bifidobacteriaceae</taxon>
        <taxon>Bifidobacterium</taxon>
    </lineage>
</organism>
<dbReference type="GO" id="GO:0030313">
    <property type="term" value="C:cell envelope"/>
    <property type="evidence" value="ECO:0007669"/>
    <property type="project" value="UniProtKB-SubCell"/>
</dbReference>
<dbReference type="InterPro" id="IPR013378">
    <property type="entry name" value="InlB-like_B-rpt"/>
</dbReference>
<keyword evidence="3" id="KW-0433">Leucine-rich repeat</keyword>
<feature type="chain" id="PRO_5014613143" evidence="6">
    <location>
        <begin position="34"/>
        <end position="689"/>
    </location>
</feature>
<evidence type="ECO:0000256" key="4">
    <source>
        <dbReference type="ARBA" id="ARBA00022729"/>
    </source>
</evidence>
<dbReference type="PANTHER" id="PTHR46652:SF7">
    <property type="entry name" value="LEUCINE-RICH REPEAT AND IQ DOMAIN-CONTAINING PROTEIN 1"/>
    <property type="match status" value="1"/>
</dbReference>
<dbReference type="AlphaFoldDB" id="A0A2N3QN38"/>
<evidence type="ECO:0000256" key="3">
    <source>
        <dbReference type="ARBA" id="ARBA00022614"/>
    </source>
</evidence>
<gene>
    <name evidence="8" type="ORF">CQR47_0351</name>
</gene>
<dbReference type="Gene3D" id="2.60.40.4270">
    <property type="entry name" value="Listeria-Bacteroides repeat domain"/>
    <property type="match status" value="3"/>
</dbReference>
<dbReference type="InterPro" id="IPR032675">
    <property type="entry name" value="LRR_dom_sf"/>
</dbReference>
<dbReference type="EMBL" id="PCGY01000004">
    <property type="protein sequence ID" value="PKU93106.1"/>
    <property type="molecule type" value="Genomic_DNA"/>
</dbReference>
<protein>
    <submittedName>
        <fullName evidence="8">Internalin-like protein</fullName>
    </submittedName>
</protein>
<name>A0A2N3QN38_9BIFI</name>
<evidence type="ECO:0000256" key="1">
    <source>
        <dbReference type="ARBA" id="ARBA00004196"/>
    </source>
</evidence>
<evidence type="ECO:0000256" key="5">
    <source>
        <dbReference type="ARBA" id="ARBA00022737"/>
    </source>
</evidence>
<dbReference type="Gene3D" id="3.80.10.10">
    <property type="entry name" value="Ribonuclease Inhibitor"/>
    <property type="match status" value="1"/>
</dbReference>
<accession>A0A2N3QN38</accession>
<dbReference type="Pfam" id="PF18885">
    <property type="entry name" value="DUF5648"/>
    <property type="match status" value="1"/>
</dbReference>
<dbReference type="Gene3D" id="2.60.40.1220">
    <property type="match status" value="1"/>
</dbReference>
<feature type="domain" description="DUF5648" evidence="7">
    <location>
        <begin position="557"/>
        <end position="686"/>
    </location>
</feature>
<dbReference type="SUPFAM" id="SSF52058">
    <property type="entry name" value="L domain-like"/>
    <property type="match status" value="1"/>
</dbReference>
<evidence type="ECO:0000313" key="9">
    <source>
        <dbReference type="Proteomes" id="UP000233727"/>
    </source>
</evidence>
<dbReference type="InterPro" id="IPR050836">
    <property type="entry name" value="SDS22/Internalin_LRR"/>
</dbReference>